<feature type="transmembrane region" description="Helical" evidence="1">
    <location>
        <begin position="126"/>
        <end position="143"/>
    </location>
</feature>
<accession>A0A2C5W9T9</accession>
<evidence type="ECO:0000313" key="2">
    <source>
        <dbReference type="EMBL" id="PHH42487.1"/>
    </source>
</evidence>
<dbReference type="AlphaFoldDB" id="A0A2C5W9T9"/>
<keyword evidence="1" id="KW-1133">Transmembrane helix</keyword>
<name>A0A2C5W9T9_PSEPU</name>
<evidence type="ECO:0000256" key="1">
    <source>
        <dbReference type="SAM" id="Phobius"/>
    </source>
</evidence>
<dbReference type="EMBL" id="PDKZ01000002">
    <property type="protein sequence ID" value="PHH42487.1"/>
    <property type="molecule type" value="Genomic_DNA"/>
</dbReference>
<organism evidence="2 3">
    <name type="scientific">Pseudomonas putida</name>
    <name type="common">Arthrobacter siderocapsulatus</name>
    <dbReference type="NCBI Taxonomy" id="303"/>
    <lineage>
        <taxon>Bacteria</taxon>
        <taxon>Pseudomonadati</taxon>
        <taxon>Pseudomonadota</taxon>
        <taxon>Gammaproteobacteria</taxon>
        <taxon>Pseudomonadales</taxon>
        <taxon>Pseudomonadaceae</taxon>
        <taxon>Pseudomonas</taxon>
    </lineage>
</organism>
<proteinExistence type="predicted"/>
<reference evidence="3" key="1">
    <citation type="submission" date="2017-10" db="EMBL/GenBank/DDBJ databases">
        <title>FDA dAtabase for Regulatory Grade micrObial Sequences (FDA-ARGOS): Supporting development and validation of Infectious Disease Dx tests.</title>
        <authorList>
            <person name="Goldberg B."/>
            <person name="Campos J."/>
            <person name="Tallon L."/>
            <person name="Sadzewicz L."/>
            <person name="Ott S."/>
            <person name="Zhao X."/>
            <person name="Nagaraj S."/>
            <person name="Vavikolanu K."/>
            <person name="Aluvathingal J."/>
            <person name="Nadendla S."/>
            <person name="Geyer C."/>
            <person name="Sichtig H."/>
        </authorList>
    </citation>
    <scope>NUCLEOTIDE SEQUENCE [LARGE SCALE GENOMIC DNA]</scope>
    <source>
        <strain evidence="3">FDAARGOS_376</strain>
    </source>
</reference>
<feature type="transmembrane region" description="Helical" evidence="1">
    <location>
        <begin position="168"/>
        <end position="192"/>
    </location>
</feature>
<feature type="transmembrane region" description="Helical" evidence="1">
    <location>
        <begin position="101"/>
        <end position="119"/>
    </location>
</feature>
<feature type="transmembrane region" description="Helical" evidence="1">
    <location>
        <begin position="64"/>
        <end position="81"/>
    </location>
</feature>
<keyword evidence="1" id="KW-0812">Transmembrane</keyword>
<dbReference type="Proteomes" id="UP000222460">
    <property type="component" value="Unassembled WGS sequence"/>
</dbReference>
<sequence length="193" mass="22321">MAVSENAYAPPEAELLVADEQTPEFYVVARWKFILLAILSFGLYFYFWIYKNWSQYKRSTRQELWPWARAFFYLFFVHQLYRQAKKRIHDRGGKSDWDLEQWATVFVVLTVVAHIFEKLPRQIPELSFLGLVALIMLPIRVYVASQGQQLINLAASDPQGLSNNRLNAWNLLIILPGAAAWVLVGLLLGGVYP</sequence>
<feature type="transmembrane region" description="Helical" evidence="1">
    <location>
        <begin position="33"/>
        <end position="52"/>
    </location>
</feature>
<gene>
    <name evidence="2" type="ORF">CRX57_20575</name>
</gene>
<keyword evidence="1" id="KW-0472">Membrane</keyword>
<evidence type="ECO:0000313" key="3">
    <source>
        <dbReference type="Proteomes" id="UP000222460"/>
    </source>
</evidence>
<protein>
    <recommendedName>
        <fullName evidence="4">MFS transporter permease</fullName>
    </recommendedName>
</protein>
<evidence type="ECO:0008006" key="4">
    <source>
        <dbReference type="Google" id="ProtNLM"/>
    </source>
</evidence>
<comment type="caution">
    <text evidence="2">The sequence shown here is derived from an EMBL/GenBank/DDBJ whole genome shotgun (WGS) entry which is preliminary data.</text>
</comment>